<dbReference type="Gene3D" id="3.40.140.10">
    <property type="entry name" value="Cytidine Deaminase, domain 2"/>
    <property type="match status" value="1"/>
</dbReference>
<organism evidence="7">
    <name type="scientific">viral metagenome</name>
    <dbReference type="NCBI Taxonomy" id="1070528"/>
    <lineage>
        <taxon>unclassified sequences</taxon>
        <taxon>metagenomes</taxon>
        <taxon>organismal metagenomes</taxon>
    </lineage>
</organism>
<keyword evidence="3" id="KW-0378">Hydrolase</keyword>
<protein>
    <submittedName>
        <fullName evidence="7">Putative DNA repair protein</fullName>
    </submittedName>
</protein>
<evidence type="ECO:0000259" key="6">
    <source>
        <dbReference type="PROSITE" id="PS50249"/>
    </source>
</evidence>
<dbReference type="Pfam" id="PF04002">
    <property type="entry name" value="RadC"/>
    <property type="match status" value="1"/>
</dbReference>
<dbReference type="PANTHER" id="PTHR30471">
    <property type="entry name" value="DNA REPAIR PROTEIN RADC"/>
    <property type="match status" value="1"/>
</dbReference>
<feature type="domain" description="MPN" evidence="6">
    <location>
        <begin position="26"/>
        <end position="148"/>
    </location>
</feature>
<keyword evidence="1" id="KW-0645">Protease</keyword>
<dbReference type="PANTHER" id="PTHR30471:SF3">
    <property type="entry name" value="UPF0758 PROTEIN YEES-RELATED"/>
    <property type="match status" value="1"/>
</dbReference>
<evidence type="ECO:0000256" key="4">
    <source>
        <dbReference type="ARBA" id="ARBA00022833"/>
    </source>
</evidence>
<dbReference type="GO" id="GO:0006508">
    <property type="term" value="P:proteolysis"/>
    <property type="evidence" value="ECO:0007669"/>
    <property type="project" value="UniProtKB-KW"/>
</dbReference>
<dbReference type="PROSITE" id="PS01302">
    <property type="entry name" value="UPF0758"/>
    <property type="match status" value="1"/>
</dbReference>
<reference evidence="7" key="1">
    <citation type="submission" date="2020-03" db="EMBL/GenBank/DDBJ databases">
        <title>The deep terrestrial virosphere.</title>
        <authorList>
            <person name="Holmfeldt K."/>
            <person name="Nilsson E."/>
            <person name="Simone D."/>
            <person name="Lopez-Fernandez M."/>
            <person name="Wu X."/>
            <person name="de Brujin I."/>
            <person name="Lundin D."/>
            <person name="Andersson A."/>
            <person name="Bertilsson S."/>
            <person name="Dopson M."/>
        </authorList>
    </citation>
    <scope>NUCLEOTIDE SEQUENCE</scope>
    <source>
        <strain evidence="7">MM415B01412</strain>
    </source>
</reference>
<dbReference type="EMBL" id="MT141337">
    <property type="protein sequence ID" value="QJA58720.1"/>
    <property type="molecule type" value="Genomic_DNA"/>
</dbReference>
<dbReference type="AlphaFoldDB" id="A0A6M3IM43"/>
<keyword evidence="4" id="KW-0862">Zinc</keyword>
<evidence type="ECO:0000256" key="2">
    <source>
        <dbReference type="ARBA" id="ARBA00022723"/>
    </source>
</evidence>
<dbReference type="InterPro" id="IPR001405">
    <property type="entry name" value="UPF0758"/>
</dbReference>
<evidence type="ECO:0000256" key="5">
    <source>
        <dbReference type="ARBA" id="ARBA00023049"/>
    </source>
</evidence>
<dbReference type="PROSITE" id="PS50249">
    <property type="entry name" value="MPN"/>
    <property type="match status" value="1"/>
</dbReference>
<evidence type="ECO:0000256" key="1">
    <source>
        <dbReference type="ARBA" id="ARBA00022670"/>
    </source>
</evidence>
<sequence>MSKKFWKDLESGKFALMVKESSRGQKLQSSKQVYNIMKPMFAEKDDVETMYVIFMTAKNDIISIEKMFSGSISSTMVYPREIVKKTLELKAAAIAMVHNHPSGDVTPSPEDLGITRRVALAMACIGATLHDHIIIGDGYHSMADTDFIGSRIKLEIDTIFNGGY</sequence>
<keyword evidence="2" id="KW-0479">Metal-binding</keyword>
<proteinExistence type="predicted"/>
<dbReference type="SUPFAM" id="SSF102712">
    <property type="entry name" value="JAB1/MPN domain"/>
    <property type="match status" value="1"/>
</dbReference>
<dbReference type="InterPro" id="IPR037518">
    <property type="entry name" value="MPN"/>
</dbReference>
<dbReference type="GO" id="GO:0046872">
    <property type="term" value="F:metal ion binding"/>
    <property type="evidence" value="ECO:0007669"/>
    <property type="project" value="UniProtKB-KW"/>
</dbReference>
<dbReference type="InterPro" id="IPR020891">
    <property type="entry name" value="UPF0758_CS"/>
</dbReference>
<accession>A0A6M3IM43</accession>
<gene>
    <name evidence="7" type="ORF">MM415B01412_0002</name>
</gene>
<evidence type="ECO:0000313" key="7">
    <source>
        <dbReference type="EMBL" id="QJA58720.1"/>
    </source>
</evidence>
<dbReference type="GO" id="GO:0008237">
    <property type="term" value="F:metallopeptidase activity"/>
    <property type="evidence" value="ECO:0007669"/>
    <property type="project" value="UniProtKB-KW"/>
</dbReference>
<dbReference type="InterPro" id="IPR025657">
    <property type="entry name" value="RadC_JAB"/>
</dbReference>
<name>A0A6M3IM43_9ZZZZ</name>
<evidence type="ECO:0000256" key="3">
    <source>
        <dbReference type="ARBA" id="ARBA00022801"/>
    </source>
</evidence>
<dbReference type="CDD" id="cd08071">
    <property type="entry name" value="MPN_DUF2466"/>
    <property type="match status" value="1"/>
</dbReference>
<keyword evidence="5" id="KW-0482">Metalloprotease</keyword>